<name>A0ABQ3IZT5_9RHOB</name>
<keyword evidence="3" id="KW-1185">Reference proteome</keyword>
<dbReference type="SUPFAM" id="SSF110857">
    <property type="entry name" value="Gamma-glutamyl cyclotransferase-like"/>
    <property type="match status" value="1"/>
</dbReference>
<dbReference type="InterPro" id="IPR009288">
    <property type="entry name" value="AIG2-like_dom"/>
</dbReference>
<evidence type="ECO:0000313" key="2">
    <source>
        <dbReference type="EMBL" id="GHE99668.1"/>
    </source>
</evidence>
<organism evidence="2 3">
    <name type="scientific">Aliiroseovarius zhejiangensis</name>
    <dbReference type="NCBI Taxonomy" id="1632025"/>
    <lineage>
        <taxon>Bacteria</taxon>
        <taxon>Pseudomonadati</taxon>
        <taxon>Pseudomonadota</taxon>
        <taxon>Alphaproteobacteria</taxon>
        <taxon>Rhodobacterales</taxon>
        <taxon>Paracoccaceae</taxon>
        <taxon>Aliiroseovarius</taxon>
    </lineage>
</organism>
<sequence length="185" mass="20906">MQDPFFFGYGSLVNRRTHAFENAQPARVTGWRRAWRRSPLRKLCYLTAVPDREDYIEGMIASVPGADWSALDHRERAYRRVPLGPEVQHGVETADVAIYAIEDGKHQPLTDDNPVLLSYIDVVVQGYLAEFGLPGVTHFFETTEGWHAPILNDRAAPIYPRAQTLTEEEQQIVDAGLSRLSAQTK</sequence>
<gene>
    <name evidence="2" type="ORF">GCM10016455_20600</name>
</gene>
<dbReference type="Proteomes" id="UP000609802">
    <property type="component" value="Unassembled WGS sequence"/>
</dbReference>
<feature type="domain" description="Gamma-glutamylcyclotransferase AIG2-like" evidence="1">
    <location>
        <begin position="7"/>
        <end position="103"/>
    </location>
</feature>
<dbReference type="CDD" id="cd06661">
    <property type="entry name" value="GGCT_like"/>
    <property type="match status" value="1"/>
</dbReference>
<proteinExistence type="predicted"/>
<comment type="caution">
    <text evidence="2">The sequence shown here is derived from an EMBL/GenBank/DDBJ whole genome shotgun (WGS) entry which is preliminary data.</text>
</comment>
<reference evidence="3" key="1">
    <citation type="journal article" date="2019" name="Int. J. Syst. Evol. Microbiol.">
        <title>The Global Catalogue of Microorganisms (GCM) 10K type strain sequencing project: providing services to taxonomists for standard genome sequencing and annotation.</title>
        <authorList>
            <consortium name="The Broad Institute Genomics Platform"/>
            <consortium name="The Broad Institute Genome Sequencing Center for Infectious Disease"/>
            <person name="Wu L."/>
            <person name="Ma J."/>
        </authorList>
    </citation>
    <scope>NUCLEOTIDE SEQUENCE [LARGE SCALE GENOMIC DNA]</scope>
    <source>
        <strain evidence="3">KCTC 42443</strain>
    </source>
</reference>
<accession>A0ABQ3IZT5</accession>
<dbReference type="EMBL" id="BNCH01000004">
    <property type="protein sequence ID" value="GHE99668.1"/>
    <property type="molecule type" value="Genomic_DNA"/>
</dbReference>
<protein>
    <submittedName>
        <fullName evidence="2">Gamma-glutamylcyclotransferase</fullName>
    </submittedName>
</protein>
<evidence type="ECO:0000259" key="1">
    <source>
        <dbReference type="Pfam" id="PF06094"/>
    </source>
</evidence>
<dbReference type="RefSeq" id="WP_191286439.1">
    <property type="nucleotide sequence ID" value="NZ_BNCH01000004.1"/>
</dbReference>
<dbReference type="InterPro" id="IPR013024">
    <property type="entry name" value="GGCT-like"/>
</dbReference>
<dbReference type="Pfam" id="PF06094">
    <property type="entry name" value="GGACT"/>
    <property type="match status" value="1"/>
</dbReference>
<dbReference type="InterPro" id="IPR036568">
    <property type="entry name" value="GGCT-like_sf"/>
</dbReference>
<dbReference type="Gene3D" id="3.10.490.10">
    <property type="entry name" value="Gamma-glutamyl cyclotransferase-like"/>
    <property type="match status" value="1"/>
</dbReference>
<evidence type="ECO:0000313" key="3">
    <source>
        <dbReference type="Proteomes" id="UP000609802"/>
    </source>
</evidence>